<dbReference type="GO" id="GO:0004803">
    <property type="term" value="F:transposase activity"/>
    <property type="evidence" value="ECO:0007669"/>
    <property type="project" value="InterPro"/>
</dbReference>
<dbReference type="GO" id="GO:0006313">
    <property type="term" value="P:DNA transposition"/>
    <property type="evidence" value="ECO:0007669"/>
    <property type="project" value="InterPro"/>
</dbReference>
<feature type="non-terminal residue" evidence="2">
    <location>
        <position position="1"/>
    </location>
</feature>
<sequence length="147" mass="17282">IIRKKESVIIYIGYYKSENYQICIAKYKIVPLIFPKEKFKLQKLTDKLTNPLRVFKDKKTENQTKRLSKILKRILIQKIQNWKRYKPIRGKIEDFFKLCKSGLSLKKIHKYTPKSAEKTTILTVVLAGLITTQGYNTKTALQKLSET</sequence>
<dbReference type="AlphaFoldDB" id="A0A843AGQ9"/>
<accession>A0A843AGQ9</accession>
<gene>
    <name evidence="2" type="ORF">ISP06_02540</name>
</gene>
<name>A0A843AGQ9_METFO</name>
<evidence type="ECO:0000313" key="3">
    <source>
        <dbReference type="Proteomes" id="UP000606900"/>
    </source>
</evidence>
<evidence type="ECO:0000313" key="2">
    <source>
        <dbReference type="EMBL" id="MBF4474337.1"/>
    </source>
</evidence>
<dbReference type="Pfam" id="PF01609">
    <property type="entry name" value="DDE_Tnp_1"/>
    <property type="match status" value="1"/>
</dbReference>
<evidence type="ECO:0000259" key="1">
    <source>
        <dbReference type="Pfam" id="PF01609"/>
    </source>
</evidence>
<proteinExistence type="predicted"/>
<reference evidence="2" key="1">
    <citation type="submission" date="2020-10" db="EMBL/GenBank/DDBJ databases">
        <title>Dehalococcoides mccartyi of a TCE/Cr reducing biochatode.</title>
        <authorList>
            <person name="Matturro B."/>
        </authorList>
    </citation>
    <scope>NUCLEOTIDE SEQUENCE</scope>
    <source>
        <strain evidence="2">Bin2</strain>
    </source>
</reference>
<comment type="caution">
    <text evidence="2">The sequence shown here is derived from an EMBL/GenBank/DDBJ whole genome shotgun (WGS) entry which is preliminary data.</text>
</comment>
<dbReference type="GO" id="GO:0003677">
    <property type="term" value="F:DNA binding"/>
    <property type="evidence" value="ECO:0007669"/>
    <property type="project" value="InterPro"/>
</dbReference>
<dbReference type="EMBL" id="JADIIL010000012">
    <property type="protein sequence ID" value="MBF4474337.1"/>
    <property type="molecule type" value="Genomic_DNA"/>
</dbReference>
<protein>
    <submittedName>
        <fullName evidence="2">Transposase</fullName>
    </submittedName>
</protein>
<dbReference type="InterPro" id="IPR002559">
    <property type="entry name" value="Transposase_11"/>
</dbReference>
<organism evidence="2 3">
    <name type="scientific">Methanobacterium formicicum</name>
    <dbReference type="NCBI Taxonomy" id="2162"/>
    <lineage>
        <taxon>Archaea</taxon>
        <taxon>Methanobacteriati</taxon>
        <taxon>Methanobacteriota</taxon>
        <taxon>Methanomada group</taxon>
        <taxon>Methanobacteria</taxon>
        <taxon>Methanobacteriales</taxon>
        <taxon>Methanobacteriaceae</taxon>
        <taxon>Methanobacterium</taxon>
    </lineage>
</organism>
<feature type="domain" description="Transposase IS4-like" evidence="1">
    <location>
        <begin position="13"/>
        <end position="122"/>
    </location>
</feature>
<dbReference type="Proteomes" id="UP000606900">
    <property type="component" value="Unassembled WGS sequence"/>
</dbReference>
<dbReference type="RefSeq" id="WP_276698357.1">
    <property type="nucleotide sequence ID" value="NZ_JADIIL010000012.1"/>
</dbReference>